<keyword evidence="9" id="KW-1133">Transmembrane helix</keyword>
<keyword evidence="9" id="KW-0812">Transmembrane</keyword>
<evidence type="ECO:0000256" key="4">
    <source>
        <dbReference type="ARBA" id="ARBA00022679"/>
    </source>
</evidence>
<evidence type="ECO:0000259" key="10">
    <source>
        <dbReference type="SMART" id="SM00387"/>
    </source>
</evidence>
<dbReference type="SMART" id="SM00387">
    <property type="entry name" value="HATPase_c"/>
    <property type="match status" value="1"/>
</dbReference>
<evidence type="ECO:0000256" key="7">
    <source>
        <dbReference type="ARBA" id="ARBA00022840"/>
    </source>
</evidence>
<dbReference type="GO" id="GO:0016020">
    <property type="term" value="C:membrane"/>
    <property type="evidence" value="ECO:0007669"/>
    <property type="project" value="InterPro"/>
</dbReference>
<organism evidence="11 12">
    <name type="scientific">Nocardiopsis flavescens</name>
    <dbReference type="NCBI Taxonomy" id="758803"/>
    <lineage>
        <taxon>Bacteria</taxon>
        <taxon>Bacillati</taxon>
        <taxon>Actinomycetota</taxon>
        <taxon>Actinomycetes</taxon>
        <taxon>Streptosporangiales</taxon>
        <taxon>Nocardiopsidaceae</taxon>
        <taxon>Nocardiopsis</taxon>
    </lineage>
</organism>
<dbReference type="GO" id="GO:0046983">
    <property type="term" value="F:protein dimerization activity"/>
    <property type="evidence" value="ECO:0007669"/>
    <property type="project" value="InterPro"/>
</dbReference>
<dbReference type="EC" id="2.7.13.3" evidence="2"/>
<dbReference type="PANTHER" id="PTHR24421:SF10">
    <property type="entry name" value="NITRATE_NITRITE SENSOR PROTEIN NARQ"/>
    <property type="match status" value="1"/>
</dbReference>
<evidence type="ECO:0000313" key="12">
    <source>
        <dbReference type="Proteomes" id="UP000184452"/>
    </source>
</evidence>
<keyword evidence="5" id="KW-0547">Nucleotide-binding</keyword>
<feature type="transmembrane region" description="Helical" evidence="9">
    <location>
        <begin position="180"/>
        <end position="200"/>
    </location>
</feature>
<dbReference type="GO" id="GO:0005524">
    <property type="term" value="F:ATP binding"/>
    <property type="evidence" value="ECO:0007669"/>
    <property type="project" value="UniProtKB-KW"/>
</dbReference>
<dbReference type="InterPro" id="IPR050482">
    <property type="entry name" value="Sensor_HK_TwoCompSys"/>
</dbReference>
<dbReference type="AlphaFoldDB" id="A0A1M6INY1"/>
<evidence type="ECO:0000256" key="5">
    <source>
        <dbReference type="ARBA" id="ARBA00022741"/>
    </source>
</evidence>
<dbReference type="PANTHER" id="PTHR24421">
    <property type="entry name" value="NITRATE/NITRITE SENSOR PROTEIN NARX-RELATED"/>
    <property type="match status" value="1"/>
</dbReference>
<evidence type="ECO:0000256" key="6">
    <source>
        <dbReference type="ARBA" id="ARBA00022777"/>
    </source>
</evidence>
<keyword evidence="6 11" id="KW-0418">Kinase</keyword>
<dbReference type="SUPFAM" id="SSF55874">
    <property type="entry name" value="ATPase domain of HSP90 chaperone/DNA topoisomerase II/histidine kinase"/>
    <property type="match status" value="1"/>
</dbReference>
<proteinExistence type="predicted"/>
<dbReference type="InterPro" id="IPR003594">
    <property type="entry name" value="HATPase_dom"/>
</dbReference>
<name>A0A1M6INY1_9ACTN</name>
<dbReference type="STRING" id="758803.SAMN05421803_105241"/>
<evidence type="ECO:0000256" key="8">
    <source>
        <dbReference type="ARBA" id="ARBA00023012"/>
    </source>
</evidence>
<evidence type="ECO:0000313" key="11">
    <source>
        <dbReference type="EMBL" id="SHJ36158.1"/>
    </source>
</evidence>
<comment type="catalytic activity">
    <reaction evidence="1">
        <text>ATP + protein L-histidine = ADP + protein N-phospho-L-histidine.</text>
        <dbReference type="EC" id="2.7.13.3"/>
    </reaction>
</comment>
<feature type="domain" description="Histidine kinase/HSP90-like ATPase" evidence="10">
    <location>
        <begin position="340"/>
        <end position="430"/>
    </location>
</feature>
<dbReference type="Pfam" id="PF07730">
    <property type="entry name" value="HisKA_3"/>
    <property type="match status" value="1"/>
</dbReference>
<keyword evidence="8" id="KW-0902">Two-component regulatory system</keyword>
<evidence type="ECO:0000256" key="1">
    <source>
        <dbReference type="ARBA" id="ARBA00000085"/>
    </source>
</evidence>
<evidence type="ECO:0000256" key="9">
    <source>
        <dbReference type="SAM" id="Phobius"/>
    </source>
</evidence>
<feature type="transmembrane region" description="Helical" evidence="9">
    <location>
        <begin position="139"/>
        <end position="168"/>
    </location>
</feature>
<keyword evidence="3" id="KW-0597">Phosphoprotein</keyword>
<evidence type="ECO:0000256" key="3">
    <source>
        <dbReference type="ARBA" id="ARBA00022553"/>
    </source>
</evidence>
<feature type="transmembrane region" description="Helical" evidence="9">
    <location>
        <begin position="51"/>
        <end position="69"/>
    </location>
</feature>
<keyword evidence="4" id="KW-0808">Transferase</keyword>
<dbReference type="Gene3D" id="3.30.565.10">
    <property type="entry name" value="Histidine kinase-like ATPase, C-terminal domain"/>
    <property type="match status" value="1"/>
</dbReference>
<dbReference type="OrthoDB" id="3526306at2"/>
<dbReference type="GO" id="GO:0000155">
    <property type="term" value="F:phosphorelay sensor kinase activity"/>
    <property type="evidence" value="ECO:0007669"/>
    <property type="project" value="InterPro"/>
</dbReference>
<dbReference type="CDD" id="cd16917">
    <property type="entry name" value="HATPase_UhpB-NarQ-NarX-like"/>
    <property type="match status" value="1"/>
</dbReference>
<dbReference type="Pfam" id="PF02518">
    <property type="entry name" value="HATPase_c"/>
    <property type="match status" value="1"/>
</dbReference>
<dbReference type="InterPro" id="IPR011712">
    <property type="entry name" value="Sig_transdc_His_kin_sub3_dim/P"/>
</dbReference>
<dbReference type="EMBL" id="FQZK01000005">
    <property type="protein sequence ID" value="SHJ36158.1"/>
    <property type="molecule type" value="Genomic_DNA"/>
</dbReference>
<dbReference type="Proteomes" id="UP000184452">
    <property type="component" value="Unassembled WGS sequence"/>
</dbReference>
<dbReference type="InterPro" id="IPR036890">
    <property type="entry name" value="HATPase_C_sf"/>
</dbReference>
<evidence type="ECO:0000256" key="2">
    <source>
        <dbReference type="ARBA" id="ARBA00012438"/>
    </source>
</evidence>
<dbReference type="RefSeq" id="WP_073378759.1">
    <property type="nucleotide sequence ID" value="NZ_FQZK01000005.1"/>
</dbReference>
<protein>
    <recommendedName>
        <fullName evidence="2">histidine kinase</fullName>
        <ecNumber evidence="2">2.7.13.3</ecNumber>
    </recommendedName>
</protein>
<reference evidence="11 12" key="1">
    <citation type="submission" date="2016-11" db="EMBL/GenBank/DDBJ databases">
        <authorList>
            <person name="Jaros S."/>
            <person name="Januszkiewicz K."/>
            <person name="Wedrychowicz H."/>
        </authorList>
    </citation>
    <scope>NUCLEOTIDE SEQUENCE [LARGE SCALE GENOMIC DNA]</scope>
    <source>
        <strain evidence="11 12">CGMCC 4.5723</strain>
    </source>
</reference>
<accession>A0A1M6INY1</accession>
<feature type="transmembrane region" description="Helical" evidence="9">
    <location>
        <begin position="21"/>
        <end position="45"/>
    </location>
</feature>
<dbReference type="Gene3D" id="1.20.5.1930">
    <property type="match status" value="1"/>
</dbReference>
<keyword evidence="7" id="KW-0067">ATP-binding</keyword>
<gene>
    <name evidence="11" type="ORF">SAMN05421803_105241</name>
</gene>
<sequence length="431" mass="46201">MRRLPGGRLLAVARPFAQGAVRSPVLLVLTALVPGAWAASAFFFLALTGSAVGTFWCVFGVAVPSLVVFPRPLCRAVRSLAGRWTGREIPDSYRPLVPVTRMATRYWWNGYDYQRFRWISLLHRWILTRVYDPAAWRDMLWILVAPVTAGAAAAAPLALVAAGAAAAAARPETTPLPEEARVPAAVLSTALGVLLLPLGWRAAVLVARRLLGPSLLVRSTTRIAVLVQGRADLTHAQEAELRRIERDLHDGAQARLVSIGLSLSAAERLLGEDQAEVRALLRQTRENSLAALRELRELTQGIVPPVLVERGLVDAIRALALDAPLRTSVRSTLERRLETPIESSLYFTTAELVANAVKHSHGSAIDITIDRTRGGVAIAVTDDGRGGARIGAGSGLAGLTTRLRAFDGVLRIDSPPGGPTRATVEVPCASS</sequence>
<keyword evidence="12" id="KW-1185">Reference proteome</keyword>
<keyword evidence="9" id="KW-0472">Membrane</keyword>